<dbReference type="GO" id="GO:0030247">
    <property type="term" value="F:polysaccharide binding"/>
    <property type="evidence" value="ECO:0007669"/>
    <property type="project" value="InterPro"/>
</dbReference>
<keyword evidence="3" id="KW-0812">Transmembrane</keyword>
<dbReference type="GO" id="GO:0016020">
    <property type="term" value="C:membrane"/>
    <property type="evidence" value="ECO:0007669"/>
    <property type="project" value="UniProtKB-SubCell"/>
</dbReference>
<keyword evidence="3" id="KW-1133">Transmembrane helix</keyword>
<gene>
    <name evidence="5" type="ORF">OLC1_LOCUS7866</name>
</gene>
<name>A0AAV1CRY9_OLDCO</name>
<proteinExistence type="predicted"/>
<evidence type="ECO:0000256" key="3">
    <source>
        <dbReference type="SAM" id="Phobius"/>
    </source>
</evidence>
<dbReference type="AlphaFoldDB" id="A0AAV1CRY9"/>
<dbReference type="Pfam" id="PF13947">
    <property type="entry name" value="GUB_WAK_bind"/>
    <property type="match status" value="1"/>
</dbReference>
<protein>
    <submittedName>
        <fullName evidence="5">OLC1v1033765C1</fullName>
    </submittedName>
</protein>
<comment type="subcellular location">
    <subcellularLocation>
        <location evidence="1">Membrane</location>
        <topology evidence="1">Single-pass membrane protein</topology>
    </subcellularLocation>
</comment>
<feature type="domain" description="Wall-associated receptor kinase galacturonan-binding" evidence="4">
    <location>
        <begin position="44"/>
        <end position="120"/>
    </location>
</feature>
<keyword evidence="6" id="KW-1185">Reference proteome</keyword>
<evidence type="ECO:0000313" key="5">
    <source>
        <dbReference type="EMBL" id="CAI9097363.1"/>
    </source>
</evidence>
<sequence>MFPLHLLTFSSSILLVYILVCWFTYFDLQSGSCYLDTALETHTCEDSQYNCGDSSHQNLRFPFQFDGDNSNPCRYPHFTFSCLHNRTVLYLDSFYTSEKQYYYVDVDSFNFQNRTIRVIDPGLQKGNCSSLPLYPIQHQYLYSAYSDGRNLWLGLRISDEAEDTVVFMSCGNPVKNSQSNSTFHRLIDTASCSASAWYFPTKSANTSHDYVMVGRNLVPYDIPESCTINKILPVQIRDEFLLSNKTADHDDVAFEHIHNLLADGFQLQWAWASGSGLSTPGFRLLFLSESTTKRRRNKKLFRLLNFSTFRTNYSAPMRLRRKSAANSASKSASFSLYSPPSSSSASSSSSITVNSLLASSIDSSSSSSADPPYLSSTSATSEKRCQGLDLLVKAIHLVTAGSVVGVPYIQRRVVQRRRRALKFNGFGFVVTQLSRQHQEEEGVKEELHIKTRSMLKRQSRMMGFP</sequence>
<reference evidence="5" key="1">
    <citation type="submission" date="2023-03" db="EMBL/GenBank/DDBJ databases">
        <authorList>
            <person name="Julca I."/>
        </authorList>
    </citation>
    <scope>NUCLEOTIDE SEQUENCE</scope>
</reference>
<keyword evidence="3" id="KW-0472">Membrane</keyword>
<accession>A0AAV1CRY9</accession>
<organism evidence="5 6">
    <name type="scientific">Oldenlandia corymbosa var. corymbosa</name>
    <dbReference type="NCBI Taxonomy" id="529605"/>
    <lineage>
        <taxon>Eukaryota</taxon>
        <taxon>Viridiplantae</taxon>
        <taxon>Streptophyta</taxon>
        <taxon>Embryophyta</taxon>
        <taxon>Tracheophyta</taxon>
        <taxon>Spermatophyta</taxon>
        <taxon>Magnoliopsida</taxon>
        <taxon>eudicotyledons</taxon>
        <taxon>Gunneridae</taxon>
        <taxon>Pentapetalae</taxon>
        <taxon>asterids</taxon>
        <taxon>lamiids</taxon>
        <taxon>Gentianales</taxon>
        <taxon>Rubiaceae</taxon>
        <taxon>Rubioideae</taxon>
        <taxon>Spermacoceae</taxon>
        <taxon>Hedyotis-Oldenlandia complex</taxon>
        <taxon>Oldenlandia</taxon>
    </lineage>
</organism>
<dbReference type="Proteomes" id="UP001161247">
    <property type="component" value="Chromosome 3"/>
</dbReference>
<evidence type="ECO:0000256" key="2">
    <source>
        <dbReference type="ARBA" id="ARBA00022729"/>
    </source>
</evidence>
<dbReference type="InterPro" id="IPR025287">
    <property type="entry name" value="WAK_GUB"/>
</dbReference>
<evidence type="ECO:0000313" key="6">
    <source>
        <dbReference type="Proteomes" id="UP001161247"/>
    </source>
</evidence>
<feature type="transmembrane region" description="Helical" evidence="3">
    <location>
        <begin position="7"/>
        <end position="26"/>
    </location>
</feature>
<dbReference type="PANTHER" id="PTHR33138:SF30">
    <property type="entry name" value="LEAF RUST 10 DISEASE-RESISTANCE LOCUS RECEPTOR-LIKE PROTEIN KINASE-LIKE 2.7"/>
    <property type="match status" value="1"/>
</dbReference>
<evidence type="ECO:0000259" key="4">
    <source>
        <dbReference type="Pfam" id="PF13947"/>
    </source>
</evidence>
<dbReference type="PANTHER" id="PTHR33138">
    <property type="entry name" value="OS01G0690200 PROTEIN"/>
    <property type="match status" value="1"/>
</dbReference>
<keyword evidence="2" id="KW-0732">Signal</keyword>
<dbReference type="EMBL" id="OX459120">
    <property type="protein sequence ID" value="CAI9097363.1"/>
    <property type="molecule type" value="Genomic_DNA"/>
</dbReference>
<evidence type="ECO:0000256" key="1">
    <source>
        <dbReference type="ARBA" id="ARBA00004167"/>
    </source>
</evidence>